<protein>
    <recommendedName>
        <fullName evidence="1">Methyltransferase type 11 domain-containing protein</fullName>
    </recommendedName>
</protein>
<dbReference type="CDD" id="cd02440">
    <property type="entry name" value="AdoMet_MTases"/>
    <property type="match status" value="1"/>
</dbReference>
<sequence>MTSRTELFVKQAAAYAKARPVYPGSLLKMLAAATKQQDLAWDCATGNGQAASMLSEHFKSVVATDISDEQLAHATLRPNVRYARMSATPTLEELQRIVGPEGSVDLVTVAQALHWFDLEKFYAVVKYVLRKPGGVFAAWCCGIPQVSPEVDMLGDRFYLVISGPYWDKEVTAIIDAEYETIPFPFEPVDERGIGPHKISMTKEWSFEDYMTFWRSCSAVQTAFDQGIDLLTDEVKDEFAEAWGPTHQMRTVIFTLALLIGTINS</sequence>
<dbReference type="PANTHER" id="PTHR45180">
    <property type="entry name" value="OS01G0307686 PROTEIN"/>
    <property type="match status" value="1"/>
</dbReference>
<dbReference type="InterPro" id="IPR029063">
    <property type="entry name" value="SAM-dependent_MTases_sf"/>
</dbReference>
<dbReference type="SUPFAM" id="SSF53335">
    <property type="entry name" value="S-adenosyl-L-methionine-dependent methyltransferases"/>
    <property type="match status" value="1"/>
</dbReference>
<comment type="caution">
    <text evidence="2">The sequence shown here is derived from an EMBL/GenBank/DDBJ whole genome shotgun (WGS) entry which is preliminary data.</text>
</comment>
<accession>A0ABD1Z3B4</accession>
<dbReference type="AlphaFoldDB" id="A0ABD1Z3B4"/>
<evidence type="ECO:0000259" key="1">
    <source>
        <dbReference type="Pfam" id="PF08241"/>
    </source>
</evidence>
<dbReference type="EMBL" id="JBHFFA010000002">
    <property type="protein sequence ID" value="KAL2642205.1"/>
    <property type="molecule type" value="Genomic_DNA"/>
</dbReference>
<evidence type="ECO:0000313" key="2">
    <source>
        <dbReference type="EMBL" id="KAL2642205.1"/>
    </source>
</evidence>
<feature type="domain" description="Methyltransferase type 11" evidence="1">
    <location>
        <begin position="42"/>
        <end position="136"/>
    </location>
</feature>
<dbReference type="PANTHER" id="PTHR45180:SF1">
    <property type="entry name" value="OS01G0307686 PROTEIN"/>
    <property type="match status" value="1"/>
</dbReference>
<dbReference type="Gene3D" id="3.40.50.150">
    <property type="entry name" value="Vaccinia Virus protein VP39"/>
    <property type="match status" value="1"/>
</dbReference>
<reference evidence="2 3" key="1">
    <citation type="submission" date="2024-09" db="EMBL/GenBank/DDBJ databases">
        <title>Chromosome-scale assembly of Riccia fluitans.</title>
        <authorList>
            <person name="Paukszto L."/>
            <person name="Sawicki J."/>
            <person name="Karawczyk K."/>
            <person name="Piernik-Szablinska J."/>
            <person name="Szczecinska M."/>
            <person name="Mazdziarz M."/>
        </authorList>
    </citation>
    <scope>NUCLEOTIDE SEQUENCE [LARGE SCALE GENOMIC DNA]</scope>
    <source>
        <strain evidence="2">Rf_01</strain>
        <tissue evidence="2">Aerial parts of the thallus</tissue>
    </source>
</reference>
<gene>
    <name evidence="2" type="ORF">R1flu_009792</name>
</gene>
<keyword evidence="3" id="KW-1185">Reference proteome</keyword>
<organism evidence="2 3">
    <name type="scientific">Riccia fluitans</name>
    <dbReference type="NCBI Taxonomy" id="41844"/>
    <lineage>
        <taxon>Eukaryota</taxon>
        <taxon>Viridiplantae</taxon>
        <taxon>Streptophyta</taxon>
        <taxon>Embryophyta</taxon>
        <taxon>Marchantiophyta</taxon>
        <taxon>Marchantiopsida</taxon>
        <taxon>Marchantiidae</taxon>
        <taxon>Marchantiales</taxon>
        <taxon>Ricciaceae</taxon>
        <taxon>Riccia</taxon>
    </lineage>
</organism>
<dbReference type="Proteomes" id="UP001605036">
    <property type="component" value="Unassembled WGS sequence"/>
</dbReference>
<name>A0ABD1Z3B4_9MARC</name>
<proteinExistence type="predicted"/>
<dbReference type="InterPro" id="IPR013216">
    <property type="entry name" value="Methyltransf_11"/>
</dbReference>
<evidence type="ECO:0000313" key="3">
    <source>
        <dbReference type="Proteomes" id="UP001605036"/>
    </source>
</evidence>
<dbReference type="Pfam" id="PF08241">
    <property type="entry name" value="Methyltransf_11"/>
    <property type="match status" value="1"/>
</dbReference>